<evidence type="ECO:0008006" key="3">
    <source>
        <dbReference type="Google" id="ProtNLM"/>
    </source>
</evidence>
<name>A0A7W8AAD4_9ACTN</name>
<organism evidence="1 2">
    <name type="scientific">Nonomuraea endophytica</name>
    <dbReference type="NCBI Taxonomy" id="714136"/>
    <lineage>
        <taxon>Bacteria</taxon>
        <taxon>Bacillati</taxon>
        <taxon>Actinomycetota</taxon>
        <taxon>Actinomycetes</taxon>
        <taxon>Streptosporangiales</taxon>
        <taxon>Streptosporangiaceae</taxon>
        <taxon>Nonomuraea</taxon>
    </lineage>
</organism>
<protein>
    <recommendedName>
        <fullName evidence="3">Peptidase C14</fullName>
    </recommendedName>
</protein>
<evidence type="ECO:0000313" key="2">
    <source>
        <dbReference type="Proteomes" id="UP000568380"/>
    </source>
</evidence>
<dbReference type="InterPro" id="IPR011050">
    <property type="entry name" value="Pectin_lyase_fold/virulence"/>
</dbReference>
<dbReference type="AlphaFoldDB" id="A0A7W8AAD4"/>
<dbReference type="Proteomes" id="UP000568380">
    <property type="component" value="Unassembled WGS sequence"/>
</dbReference>
<dbReference type="EMBL" id="JACHIN010000013">
    <property type="protein sequence ID" value="MBB5082500.1"/>
    <property type="molecule type" value="Genomic_DNA"/>
</dbReference>
<gene>
    <name evidence="1" type="ORF">HNR40_007995</name>
</gene>
<keyword evidence="2" id="KW-1185">Reference proteome</keyword>
<proteinExistence type="predicted"/>
<sequence length="649" mass="69997">MASVARLLTLDASKLADGTVLRVAGYRAAGDGGGMLVRWDARSTAQANGGTVLGTSRKGRWLQIHDGCLDFRKFGIFDAKTPADAALDAMVNDPGVTRIEARTDLNFTKRHVFRRSGIVLDFGGHLMTTEGIEKNSHDNPFGAVLFFQGERTKTIRVHKLTAVLPDLSDVFEVGDSAGFEIGQWWAVEVDALSGTYERELQRLVQITQVVDGSHVRVNYKNGWELAPGRSLTWTRVIPVERVQVSGLRFTGVPGGDQYTGSHPLAYEYAVHCDVADVHAEGSFWPVIMRRWCTFFRTERCGLKNPPTVMYGGAGYLTQQIYCLYGHVADCTTSNVRHLNDFTASAYCTVENCHGDGDDEGGNPFTTHGQYEHDLVFTGNSGLMDLANSGALWGTSAKRITVRKHLCSWFVAGTKITDLTLEDVRVIPRSTFDPAGTLQVNADGLQMRGCSAKTFAIGQRSGRSTRPNVIEGCSFELPKGQVVVQTPVTNAVHFKDCVLTGLDGATMRGAGPLTFTDCVLDGAGPLLLGSASITVRGGRITGTPIQLTAVRDQILRLAGVELDDSPLTRADGPGAITWELAGVRSRAERSHLELTGGKNRYLATGSAFTGGTLTLTGAAEVLHTGCAEDGVERRLPPSGPRVLVSHTITL</sequence>
<dbReference type="SUPFAM" id="SSF51126">
    <property type="entry name" value="Pectin lyase-like"/>
    <property type="match status" value="1"/>
</dbReference>
<evidence type="ECO:0000313" key="1">
    <source>
        <dbReference type="EMBL" id="MBB5082500.1"/>
    </source>
</evidence>
<reference evidence="1 2" key="1">
    <citation type="submission" date="2020-08" db="EMBL/GenBank/DDBJ databases">
        <title>Genomic Encyclopedia of Type Strains, Phase IV (KMG-IV): sequencing the most valuable type-strain genomes for metagenomic binning, comparative biology and taxonomic classification.</title>
        <authorList>
            <person name="Goeker M."/>
        </authorList>
    </citation>
    <scope>NUCLEOTIDE SEQUENCE [LARGE SCALE GENOMIC DNA]</scope>
    <source>
        <strain evidence="1 2">DSM 45385</strain>
    </source>
</reference>
<dbReference type="RefSeq" id="WP_221341367.1">
    <property type="nucleotide sequence ID" value="NZ_JACHIN010000013.1"/>
</dbReference>
<comment type="caution">
    <text evidence="1">The sequence shown here is derived from an EMBL/GenBank/DDBJ whole genome shotgun (WGS) entry which is preliminary data.</text>
</comment>
<accession>A0A7W8AAD4</accession>